<dbReference type="InterPro" id="IPR044946">
    <property type="entry name" value="Restrct_endonuc_typeI_TRD_sf"/>
</dbReference>
<keyword evidence="2" id="KW-0680">Restriction system</keyword>
<gene>
    <name evidence="5" type="ORF">ALP44_04388</name>
</gene>
<dbReference type="AlphaFoldDB" id="A0A0N8TKJ1"/>
<proteinExistence type="inferred from homology"/>
<evidence type="ECO:0000313" key="6">
    <source>
        <dbReference type="Proteomes" id="UP000282636"/>
    </source>
</evidence>
<evidence type="ECO:0000313" key="5">
    <source>
        <dbReference type="EMBL" id="RMT76112.1"/>
    </source>
</evidence>
<name>A0A0N8TKJ1_PSESX</name>
<dbReference type="InterPro" id="IPR052021">
    <property type="entry name" value="Type-I_RS_S_subunit"/>
</dbReference>
<dbReference type="Pfam" id="PF01420">
    <property type="entry name" value="Methylase_S"/>
    <property type="match status" value="2"/>
</dbReference>
<dbReference type="Gene3D" id="1.10.287.1120">
    <property type="entry name" value="Bipartite methylase S protein"/>
    <property type="match status" value="1"/>
</dbReference>
<dbReference type="Proteomes" id="UP000282636">
    <property type="component" value="Unassembled WGS sequence"/>
</dbReference>
<dbReference type="Gene3D" id="3.90.220.20">
    <property type="entry name" value="DNA methylase specificity domains"/>
    <property type="match status" value="2"/>
</dbReference>
<accession>A0A0N8TKJ1</accession>
<dbReference type="GO" id="GO:0009307">
    <property type="term" value="P:DNA restriction-modification system"/>
    <property type="evidence" value="ECO:0007669"/>
    <property type="project" value="UniProtKB-KW"/>
</dbReference>
<dbReference type="EMBL" id="RBTL01000001">
    <property type="protein sequence ID" value="RMT76112.1"/>
    <property type="molecule type" value="Genomic_DNA"/>
</dbReference>
<dbReference type="CDD" id="cd17247">
    <property type="entry name" value="RMtype1_S_Eco2747I-TRD2-CR2_like"/>
    <property type="match status" value="1"/>
</dbReference>
<dbReference type="RefSeq" id="WP_019331320.1">
    <property type="nucleotide sequence ID" value="NZ_BQUM01000084.1"/>
</dbReference>
<feature type="domain" description="Type I restriction modification DNA specificity" evidence="4">
    <location>
        <begin position="256"/>
        <end position="406"/>
    </location>
</feature>
<evidence type="ECO:0000259" key="4">
    <source>
        <dbReference type="Pfam" id="PF01420"/>
    </source>
</evidence>
<feature type="domain" description="Type I restriction modification DNA specificity" evidence="4">
    <location>
        <begin position="97"/>
        <end position="205"/>
    </location>
</feature>
<dbReference type="SUPFAM" id="SSF116734">
    <property type="entry name" value="DNA methylase specificity domain"/>
    <property type="match status" value="2"/>
</dbReference>
<protein>
    <submittedName>
        <fullName evidence="5">Restriction endonuclease S subunit</fullName>
    </submittedName>
</protein>
<organism evidence="5 6">
    <name type="scientific">Pseudomonas syringae pv. theae</name>
    <dbReference type="NCBI Taxonomy" id="103985"/>
    <lineage>
        <taxon>Bacteria</taxon>
        <taxon>Pseudomonadati</taxon>
        <taxon>Pseudomonadota</taxon>
        <taxon>Gammaproteobacteria</taxon>
        <taxon>Pseudomonadales</taxon>
        <taxon>Pseudomonadaceae</taxon>
        <taxon>Pseudomonas</taxon>
        <taxon>Pseudomonas syringae</taxon>
    </lineage>
</organism>
<keyword evidence="3" id="KW-0238">DNA-binding</keyword>
<comment type="similarity">
    <text evidence="1">Belongs to the type-I restriction system S methylase family.</text>
</comment>
<keyword evidence="5" id="KW-0378">Hydrolase</keyword>
<evidence type="ECO:0000256" key="3">
    <source>
        <dbReference type="ARBA" id="ARBA00023125"/>
    </source>
</evidence>
<dbReference type="InterPro" id="IPR000055">
    <property type="entry name" value="Restrct_endonuc_typeI_TRD"/>
</dbReference>
<evidence type="ECO:0000256" key="2">
    <source>
        <dbReference type="ARBA" id="ARBA00022747"/>
    </source>
</evidence>
<comment type="caution">
    <text evidence="5">The sequence shown here is derived from an EMBL/GenBank/DDBJ whole genome shotgun (WGS) entry which is preliminary data.</text>
</comment>
<dbReference type="GO" id="GO:0004519">
    <property type="term" value="F:endonuclease activity"/>
    <property type="evidence" value="ECO:0007669"/>
    <property type="project" value="UniProtKB-KW"/>
</dbReference>
<keyword evidence="5" id="KW-0540">Nuclease</keyword>
<keyword evidence="5" id="KW-0255">Endonuclease</keyword>
<dbReference type="PANTHER" id="PTHR30408">
    <property type="entry name" value="TYPE-1 RESTRICTION ENZYME ECOKI SPECIFICITY PROTEIN"/>
    <property type="match status" value="1"/>
</dbReference>
<evidence type="ECO:0000256" key="1">
    <source>
        <dbReference type="ARBA" id="ARBA00010923"/>
    </source>
</evidence>
<dbReference type="GO" id="GO:0003677">
    <property type="term" value="F:DNA binding"/>
    <property type="evidence" value="ECO:0007669"/>
    <property type="project" value="UniProtKB-KW"/>
</dbReference>
<sequence length="465" mass="51457">MTFPAHSAYKDSGVEWLGEVPLHWRVLPLKHLAEVDNSGCYGAEPDEADFVRPVATTAQIDSEGRFEVGRMSDRGFSAQELSRYECSPGDVLIVKSSGSAENIISGKAGLVRQETPAFVFSNFLMRLRYRRDVCLPSFLYALLISHLTRERIKQMCSTTTYPNLQVGLYTSAKLPCPSLSEQSQIVLFLDHETARIDALIEEQQRLIELLKEKRQAMISHSVTKGLDPTVLMKDSGVEWLGEVPAHWELTRVGWQCIVGNGCTPARDNQSYWDDGHYPWINSSKVNLERVVEADQFVTSQALKECALPIVKPGSVLMAITGEGKTRGMVTITEIEATINQHVAFIEPRGSELLPTFLHDWLSANYSRLRHDSADWGSTKAAITCGDIRAYPLPLPPLAEQEAICEFVGSKSSLIDGLISSADKNVSLLYERRSALISAAVTGKIDVRGWQPPARAQAPVLEAEAV</sequence>
<reference evidence="5 6" key="1">
    <citation type="submission" date="2018-08" db="EMBL/GenBank/DDBJ databases">
        <title>Recombination of ecologically and evolutionarily significant loci maintains genetic cohesion in the Pseudomonas syringae species complex.</title>
        <authorList>
            <person name="Dillon M."/>
            <person name="Thakur S."/>
            <person name="Almeida R.N.D."/>
            <person name="Weir B.S."/>
            <person name="Guttman D.S."/>
        </authorList>
    </citation>
    <scope>NUCLEOTIDE SEQUENCE [LARGE SCALE GENOMIC DNA]</scope>
    <source>
        <strain evidence="5 6">ICMP 3934</strain>
    </source>
</reference>
<dbReference type="PANTHER" id="PTHR30408:SF12">
    <property type="entry name" value="TYPE I RESTRICTION ENZYME MJAVIII SPECIFICITY SUBUNIT"/>
    <property type="match status" value="1"/>
</dbReference>